<dbReference type="InterPro" id="IPR023210">
    <property type="entry name" value="NADP_OxRdtase_dom"/>
</dbReference>
<proteinExistence type="predicted"/>
<accession>A0AAX6G7U2</accession>
<dbReference type="Gene3D" id="3.20.20.100">
    <property type="entry name" value="NADP-dependent oxidoreductase domain"/>
    <property type="match status" value="1"/>
</dbReference>
<dbReference type="PROSITE" id="PS00063">
    <property type="entry name" value="ALDOKETO_REDUCTASE_3"/>
    <property type="match status" value="1"/>
</dbReference>
<dbReference type="InterPro" id="IPR018170">
    <property type="entry name" value="Aldo/ket_reductase_CS"/>
</dbReference>
<keyword evidence="3" id="KW-1185">Reference proteome</keyword>
<dbReference type="GO" id="GO:0016491">
    <property type="term" value="F:oxidoreductase activity"/>
    <property type="evidence" value="ECO:0007669"/>
    <property type="project" value="InterPro"/>
</dbReference>
<feature type="domain" description="NADP-dependent oxidoreductase" evidence="1">
    <location>
        <begin position="3"/>
        <end position="70"/>
    </location>
</feature>
<name>A0AAX6G7U2_IRIPA</name>
<dbReference type="InterPro" id="IPR020471">
    <property type="entry name" value="AKR"/>
</dbReference>
<dbReference type="PANTHER" id="PTHR11732">
    <property type="entry name" value="ALDO/KETO REDUCTASE"/>
    <property type="match status" value="1"/>
</dbReference>
<organism evidence="2 3">
    <name type="scientific">Iris pallida</name>
    <name type="common">Sweet iris</name>
    <dbReference type="NCBI Taxonomy" id="29817"/>
    <lineage>
        <taxon>Eukaryota</taxon>
        <taxon>Viridiplantae</taxon>
        <taxon>Streptophyta</taxon>
        <taxon>Embryophyta</taxon>
        <taxon>Tracheophyta</taxon>
        <taxon>Spermatophyta</taxon>
        <taxon>Magnoliopsida</taxon>
        <taxon>Liliopsida</taxon>
        <taxon>Asparagales</taxon>
        <taxon>Iridaceae</taxon>
        <taxon>Iridoideae</taxon>
        <taxon>Irideae</taxon>
        <taxon>Iris</taxon>
    </lineage>
</organism>
<dbReference type="EMBL" id="JANAVB010022000">
    <property type="protein sequence ID" value="KAJ6824428.1"/>
    <property type="molecule type" value="Genomic_DNA"/>
</dbReference>
<dbReference type="Pfam" id="PF00248">
    <property type="entry name" value="Aldo_ket_red"/>
    <property type="match status" value="1"/>
</dbReference>
<dbReference type="AlphaFoldDB" id="A0AAX6G7U2"/>
<evidence type="ECO:0000313" key="3">
    <source>
        <dbReference type="Proteomes" id="UP001140949"/>
    </source>
</evidence>
<reference evidence="2" key="2">
    <citation type="submission" date="2023-04" db="EMBL/GenBank/DDBJ databases">
        <authorList>
            <person name="Bruccoleri R.E."/>
            <person name="Oakeley E.J."/>
            <person name="Faust A.-M."/>
            <person name="Dessus-Babus S."/>
            <person name="Altorfer M."/>
            <person name="Burckhardt D."/>
            <person name="Oertli M."/>
            <person name="Naumann U."/>
            <person name="Petersen F."/>
            <person name="Wong J."/>
        </authorList>
    </citation>
    <scope>NUCLEOTIDE SEQUENCE</scope>
    <source>
        <strain evidence="2">GSM-AAB239-AS_SAM_17_03QT</strain>
        <tissue evidence="2">Leaf</tissue>
    </source>
</reference>
<dbReference type="Proteomes" id="UP001140949">
    <property type="component" value="Unassembled WGS sequence"/>
</dbReference>
<protein>
    <submittedName>
        <fullName evidence="2">Methylecgonone reductase-like isoform X2</fullName>
    </submittedName>
</protein>
<evidence type="ECO:0000259" key="1">
    <source>
        <dbReference type="Pfam" id="PF00248"/>
    </source>
</evidence>
<dbReference type="InterPro" id="IPR036812">
    <property type="entry name" value="NAD(P)_OxRdtase_dom_sf"/>
</dbReference>
<reference evidence="2" key="1">
    <citation type="journal article" date="2023" name="GigaByte">
        <title>Genome assembly of the bearded iris, Iris pallida Lam.</title>
        <authorList>
            <person name="Bruccoleri R.E."/>
            <person name="Oakeley E.J."/>
            <person name="Faust A.M.E."/>
            <person name="Altorfer M."/>
            <person name="Dessus-Babus S."/>
            <person name="Burckhardt D."/>
            <person name="Oertli M."/>
            <person name="Naumann U."/>
            <person name="Petersen F."/>
            <person name="Wong J."/>
        </authorList>
    </citation>
    <scope>NUCLEOTIDE SEQUENCE</scope>
    <source>
        <strain evidence="2">GSM-AAB239-AS_SAM_17_03QT</strain>
    </source>
</reference>
<dbReference type="SUPFAM" id="SSF51430">
    <property type="entry name" value="NAD(P)-linked oxidoreductase"/>
    <property type="match status" value="1"/>
</dbReference>
<evidence type="ECO:0000313" key="2">
    <source>
        <dbReference type="EMBL" id="KAJ6824428.1"/>
    </source>
</evidence>
<gene>
    <name evidence="2" type="ORF">M6B38_381230</name>
</gene>
<sequence length="178" mass="20157">MKSTWEAMEQCCRLGLVNSIGVSNFSSKKLSQLLEHAAIPPAVNQVEMNTCWDQRKLRELCKEKGVHVTVVAAGRERSPVGIPLGYAEPRAEGDCYCKGEDGRTGCSQVAIRARRERVAKSYNKERMKENLQIFDYELDEDDLKMIHNIPQKRGYSGEEFVSEDGPYKNVEELWGGEI</sequence>
<dbReference type="PRINTS" id="PR00069">
    <property type="entry name" value="ALDKETRDTASE"/>
</dbReference>
<comment type="caution">
    <text evidence="2">The sequence shown here is derived from an EMBL/GenBank/DDBJ whole genome shotgun (WGS) entry which is preliminary data.</text>
</comment>